<dbReference type="Proteomes" id="UP000509120">
    <property type="component" value="Chromosome"/>
</dbReference>
<sequence length="43" mass="5280">MEQVFIFENEWRVWEIANLLRRVELCQLPYFQLLSSCSLTFIN</sequence>
<organism evidence="1 2">
    <name type="scientific">Streptococcus thermophilus</name>
    <dbReference type="NCBI Taxonomy" id="1308"/>
    <lineage>
        <taxon>Bacteria</taxon>
        <taxon>Bacillati</taxon>
        <taxon>Bacillota</taxon>
        <taxon>Bacilli</taxon>
        <taxon>Lactobacillales</taxon>
        <taxon>Streptococcaceae</taxon>
        <taxon>Streptococcus</taxon>
    </lineage>
</organism>
<name>A0AAU9H720_STRTR</name>
<dbReference type="AlphaFoldDB" id="A0AAU9H720"/>
<accession>A0AAU9H720</accession>
<dbReference type="EMBL" id="LR822030">
    <property type="protein sequence ID" value="CAD0155801.1"/>
    <property type="molecule type" value="Genomic_DNA"/>
</dbReference>
<reference evidence="1 2" key="1">
    <citation type="submission" date="2020-06" db="EMBL/GenBank/DDBJ databases">
        <authorList>
            <person name="Chuat V."/>
        </authorList>
    </citation>
    <scope>NUCLEOTIDE SEQUENCE [LARGE SCALE GENOMIC DNA]</scope>
    <source>
        <strain evidence="1">STH_CIRM_1046</strain>
    </source>
</reference>
<evidence type="ECO:0000313" key="2">
    <source>
        <dbReference type="Proteomes" id="UP000509120"/>
    </source>
</evidence>
<protein>
    <submittedName>
        <fullName evidence="1">Uncharacterized protein</fullName>
    </submittedName>
</protein>
<gene>
    <name evidence="1" type="ORF">STHERMO_1143</name>
</gene>
<proteinExistence type="predicted"/>
<evidence type="ECO:0000313" key="1">
    <source>
        <dbReference type="EMBL" id="CAD0155801.1"/>
    </source>
</evidence>